<dbReference type="PANTHER" id="PTHR18034">
    <property type="entry name" value="CELL CYCLE CONTROL PROTEIN CWF22-RELATED"/>
    <property type="match status" value="1"/>
</dbReference>
<evidence type="ECO:0000313" key="3">
    <source>
        <dbReference type="Proteomes" id="UP000826271"/>
    </source>
</evidence>
<reference evidence="2" key="1">
    <citation type="submission" date="2019-10" db="EMBL/GenBank/DDBJ databases">
        <authorList>
            <person name="Zhang R."/>
            <person name="Pan Y."/>
            <person name="Wang J."/>
            <person name="Ma R."/>
            <person name="Yu S."/>
        </authorList>
    </citation>
    <scope>NUCLEOTIDE SEQUENCE</scope>
    <source>
        <strain evidence="2">LA-IB0</strain>
        <tissue evidence="2">Leaf</tissue>
    </source>
</reference>
<dbReference type="GO" id="GO:0003723">
    <property type="term" value="F:RNA binding"/>
    <property type="evidence" value="ECO:0007669"/>
    <property type="project" value="InterPro"/>
</dbReference>
<protein>
    <recommendedName>
        <fullName evidence="1">MIF4G domain-containing protein</fullName>
    </recommendedName>
</protein>
<dbReference type="GO" id="GO:0071013">
    <property type="term" value="C:catalytic step 2 spliceosome"/>
    <property type="evidence" value="ECO:0007669"/>
    <property type="project" value="TreeGrafter"/>
</dbReference>
<dbReference type="SMART" id="SM00543">
    <property type="entry name" value="MIF4G"/>
    <property type="match status" value="1"/>
</dbReference>
<dbReference type="InterPro" id="IPR003890">
    <property type="entry name" value="MIF4G-like_typ-3"/>
</dbReference>
<dbReference type="Pfam" id="PF02854">
    <property type="entry name" value="MIF4G"/>
    <property type="match status" value="1"/>
</dbReference>
<dbReference type="PANTHER" id="PTHR18034:SF3">
    <property type="entry name" value="PRE-MRNA-SPLICING FACTOR CWC22 HOMOLOG"/>
    <property type="match status" value="1"/>
</dbReference>
<dbReference type="EMBL" id="WHWC01000001">
    <property type="protein sequence ID" value="KAG8391405.1"/>
    <property type="molecule type" value="Genomic_DNA"/>
</dbReference>
<dbReference type="AlphaFoldDB" id="A0AAV6YIL7"/>
<dbReference type="InterPro" id="IPR016024">
    <property type="entry name" value="ARM-type_fold"/>
</dbReference>
<accession>A0AAV6YIL7</accession>
<proteinExistence type="predicted"/>
<evidence type="ECO:0000313" key="2">
    <source>
        <dbReference type="EMBL" id="KAG8391405.1"/>
    </source>
</evidence>
<sequence>MDPMQSDVNDQSIEYKNSKWFSMNKRIEGLVHKVNISNIQIIAREIMNQNLISGKGLFCQVIMKSQIEFPRLSNIYAALAAIINSQFPDVGLLLVKRVVLQFKEAYESKNKEQMEFSSKFLAHLVNQTVVYDVLAVNILLLLLGNPESDNVYVAVKFCLQCGSSLLEFSPLIFKEVFKEFNRVLRKGAVEKRVQVLILKLFVVKRSEFKAYPGIIDELDLVEVEDQVTHEVSLLHEFDPETCLDDFKSDLEFDELPCEGFGSMSLGVDGN</sequence>
<evidence type="ECO:0000259" key="1">
    <source>
        <dbReference type="SMART" id="SM00543"/>
    </source>
</evidence>
<dbReference type="SUPFAM" id="SSF48371">
    <property type="entry name" value="ARM repeat"/>
    <property type="match status" value="1"/>
</dbReference>
<name>A0AAV6YIL7_9LAMI</name>
<dbReference type="GO" id="GO:0000398">
    <property type="term" value="P:mRNA splicing, via spliceosome"/>
    <property type="evidence" value="ECO:0007669"/>
    <property type="project" value="TreeGrafter"/>
</dbReference>
<keyword evidence="3" id="KW-1185">Reference proteome</keyword>
<dbReference type="InterPro" id="IPR050781">
    <property type="entry name" value="CWC22_splicing_factor"/>
</dbReference>
<organism evidence="2 3">
    <name type="scientific">Buddleja alternifolia</name>
    <dbReference type="NCBI Taxonomy" id="168488"/>
    <lineage>
        <taxon>Eukaryota</taxon>
        <taxon>Viridiplantae</taxon>
        <taxon>Streptophyta</taxon>
        <taxon>Embryophyta</taxon>
        <taxon>Tracheophyta</taxon>
        <taxon>Spermatophyta</taxon>
        <taxon>Magnoliopsida</taxon>
        <taxon>eudicotyledons</taxon>
        <taxon>Gunneridae</taxon>
        <taxon>Pentapetalae</taxon>
        <taxon>asterids</taxon>
        <taxon>lamiids</taxon>
        <taxon>Lamiales</taxon>
        <taxon>Scrophulariaceae</taxon>
        <taxon>Buddlejeae</taxon>
        <taxon>Buddleja</taxon>
    </lineage>
</organism>
<dbReference type="Gene3D" id="1.25.40.180">
    <property type="match status" value="1"/>
</dbReference>
<feature type="domain" description="MIF4G" evidence="1">
    <location>
        <begin position="24"/>
        <end position="207"/>
    </location>
</feature>
<comment type="caution">
    <text evidence="2">The sequence shown here is derived from an EMBL/GenBank/DDBJ whole genome shotgun (WGS) entry which is preliminary data.</text>
</comment>
<gene>
    <name evidence="2" type="ORF">BUALT_Bualt01G0184200</name>
</gene>
<dbReference type="Proteomes" id="UP000826271">
    <property type="component" value="Unassembled WGS sequence"/>
</dbReference>